<accession>A0A8S3TH90</accession>
<dbReference type="EMBL" id="CAJPWZ010001995">
    <property type="protein sequence ID" value="CAG2228438.1"/>
    <property type="molecule type" value="Genomic_DNA"/>
</dbReference>
<dbReference type="InterPro" id="IPR004875">
    <property type="entry name" value="DDE_SF_endonuclease_dom"/>
</dbReference>
<comment type="caution">
    <text evidence="3">The sequence shown here is derived from an EMBL/GenBank/DDBJ whole genome shotgun (WGS) entry which is preliminary data.</text>
</comment>
<evidence type="ECO:0000313" key="4">
    <source>
        <dbReference type="Proteomes" id="UP000683360"/>
    </source>
</evidence>
<proteinExistence type="predicted"/>
<feature type="region of interest" description="Disordered" evidence="1">
    <location>
        <begin position="171"/>
        <end position="207"/>
    </location>
</feature>
<evidence type="ECO:0000313" key="3">
    <source>
        <dbReference type="EMBL" id="CAG2228438.1"/>
    </source>
</evidence>
<feature type="domain" description="DDE-1" evidence="2">
    <location>
        <begin position="8"/>
        <end position="81"/>
    </location>
</feature>
<evidence type="ECO:0000256" key="1">
    <source>
        <dbReference type="SAM" id="MobiDB-lite"/>
    </source>
</evidence>
<sequence>MDIIETARNSDVHLFVLPPHSSHMLQPLDVSVFSPFKKSLNSEFHKQMHENPNSVITREQLPGFINTAYNSSMTVSNIMSGFRKTGIFPYNPEVVLQKPKPADPVPSAAALSIMPTRKERKDMRSIKVLFENKVSKVEEALKPNPNKKRRSTFVPPFGAAITEETFRQLLEEKNQQKVKPKQTVETRPTDEGNFPNKKSFRHPLCQR</sequence>
<keyword evidence="4" id="KW-1185">Reference proteome</keyword>
<dbReference type="GO" id="GO:0003676">
    <property type="term" value="F:nucleic acid binding"/>
    <property type="evidence" value="ECO:0007669"/>
    <property type="project" value="InterPro"/>
</dbReference>
<evidence type="ECO:0000259" key="2">
    <source>
        <dbReference type="Pfam" id="PF03184"/>
    </source>
</evidence>
<dbReference type="AlphaFoldDB" id="A0A8S3TH90"/>
<name>A0A8S3TH90_MYTED</name>
<dbReference type="Pfam" id="PF03184">
    <property type="entry name" value="DDE_1"/>
    <property type="match status" value="1"/>
</dbReference>
<protein>
    <recommendedName>
        <fullName evidence="2">DDE-1 domain-containing protein</fullName>
    </recommendedName>
</protein>
<dbReference type="Proteomes" id="UP000683360">
    <property type="component" value="Unassembled WGS sequence"/>
</dbReference>
<gene>
    <name evidence="3" type="ORF">MEDL_41393</name>
</gene>
<reference evidence="3" key="1">
    <citation type="submission" date="2021-03" db="EMBL/GenBank/DDBJ databases">
        <authorList>
            <person name="Bekaert M."/>
        </authorList>
    </citation>
    <scope>NUCLEOTIDE SEQUENCE</scope>
</reference>
<organism evidence="3 4">
    <name type="scientific">Mytilus edulis</name>
    <name type="common">Blue mussel</name>
    <dbReference type="NCBI Taxonomy" id="6550"/>
    <lineage>
        <taxon>Eukaryota</taxon>
        <taxon>Metazoa</taxon>
        <taxon>Spiralia</taxon>
        <taxon>Lophotrochozoa</taxon>
        <taxon>Mollusca</taxon>
        <taxon>Bivalvia</taxon>
        <taxon>Autobranchia</taxon>
        <taxon>Pteriomorphia</taxon>
        <taxon>Mytilida</taxon>
        <taxon>Mytiloidea</taxon>
        <taxon>Mytilidae</taxon>
        <taxon>Mytilinae</taxon>
        <taxon>Mytilus</taxon>
    </lineage>
</organism>
<dbReference type="OrthoDB" id="7477068at2759"/>